<evidence type="ECO:0000313" key="2">
    <source>
        <dbReference type="EMBL" id="KUK67546.1"/>
    </source>
</evidence>
<comment type="caution">
    <text evidence="2">The sequence shown here is derived from an EMBL/GenBank/DDBJ whole genome shotgun (WGS) entry which is preliminary data.</text>
</comment>
<evidence type="ECO:0000256" key="1">
    <source>
        <dbReference type="SAM" id="Phobius"/>
    </source>
</evidence>
<gene>
    <name evidence="2" type="ORF">XD87_0068</name>
</gene>
<evidence type="ECO:0008006" key="4">
    <source>
        <dbReference type="Google" id="ProtNLM"/>
    </source>
</evidence>
<keyword evidence="1" id="KW-1133">Transmembrane helix</keyword>
<organism evidence="2 3">
    <name type="scientific">candidate division WS6 bacterium 36_33</name>
    <dbReference type="NCBI Taxonomy" id="1641388"/>
    <lineage>
        <taxon>Bacteria</taxon>
        <taxon>Candidatus Dojkabacteria</taxon>
    </lineage>
</organism>
<dbReference type="EMBL" id="LGGI01000004">
    <property type="protein sequence ID" value="KUK67546.1"/>
    <property type="molecule type" value="Genomic_DNA"/>
</dbReference>
<keyword evidence="1" id="KW-0472">Membrane</keyword>
<proteinExistence type="predicted"/>
<dbReference type="AlphaFoldDB" id="A0A101GZG2"/>
<sequence length="77" mass="8401">MNDSDLDTNIEELNKLLKKRLSFGRNFLLSIVSGVGSAIGAVLIGGLLVGLIVSNLNEIPFIKDLLPTDQIEEYIND</sequence>
<reference evidence="3" key="1">
    <citation type="journal article" date="2015" name="MBio">
        <title>Genome-Resolved Metagenomic Analysis Reveals Roles for Candidate Phyla and Other Microbial Community Members in Biogeochemical Transformations in Oil Reservoirs.</title>
        <authorList>
            <person name="Hu P."/>
            <person name="Tom L."/>
            <person name="Singh A."/>
            <person name="Thomas B.C."/>
            <person name="Baker B.J."/>
            <person name="Piceno Y.M."/>
            <person name="Andersen G.L."/>
            <person name="Banfield J.F."/>
        </authorList>
    </citation>
    <scope>NUCLEOTIDE SEQUENCE [LARGE SCALE GENOMIC DNA]</scope>
</reference>
<dbReference type="Proteomes" id="UP000053469">
    <property type="component" value="Unassembled WGS sequence"/>
</dbReference>
<keyword evidence="1" id="KW-0812">Transmembrane</keyword>
<protein>
    <recommendedName>
        <fullName evidence="4">Transmembrane(S)protein</fullName>
    </recommendedName>
</protein>
<evidence type="ECO:0000313" key="3">
    <source>
        <dbReference type="Proteomes" id="UP000053469"/>
    </source>
</evidence>
<accession>A0A101GZG2</accession>
<feature type="transmembrane region" description="Helical" evidence="1">
    <location>
        <begin position="27"/>
        <end position="53"/>
    </location>
</feature>
<name>A0A101GZG2_9BACT</name>